<keyword evidence="1" id="KW-0805">Transcription regulation</keyword>
<evidence type="ECO:0000256" key="3">
    <source>
        <dbReference type="ARBA" id="ARBA00023163"/>
    </source>
</evidence>
<dbReference type="PROSITE" id="PS50110">
    <property type="entry name" value="RESPONSE_REGULATORY"/>
    <property type="match status" value="1"/>
</dbReference>
<feature type="modified residue" description="4-aspartylphosphate" evidence="4">
    <location>
        <position position="57"/>
    </location>
</feature>
<dbReference type="PANTHER" id="PTHR43214:SF41">
    <property type="entry name" value="NITRATE_NITRITE RESPONSE REGULATOR PROTEIN NARP"/>
    <property type="match status" value="1"/>
</dbReference>
<evidence type="ECO:0000256" key="2">
    <source>
        <dbReference type="ARBA" id="ARBA00023125"/>
    </source>
</evidence>
<dbReference type="SUPFAM" id="SSF52172">
    <property type="entry name" value="CheY-like"/>
    <property type="match status" value="1"/>
</dbReference>
<dbReference type="Gene3D" id="3.40.50.2300">
    <property type="match status" value="1"/>
</dbReference>
<evidence type="ECO:0000256" key="4">
    <source>
        <dbReference type="PROSITE-ProRule" id="PRU00169"/>
    </source>
</evidence>
<evidence type="ECO:0000313" key="7">
    <source>
        <dbReference type="Proteomes" id="UP000075357"/>
    </source>
</evidence>
<keyword evidence="2" id="KW-0238">DNA-binding</keyword>
<evidence type="ECO:0000313" key="6">
    <source>
        <dbReference type="EMBL" id="KXZ60536.1"/>
    </source>
</evidence>
<dbReference type="GO" id="GO:0003677">
    <property type="term" value="F:DNA binding"/>
    <property type="evidence" value="ECO:0007669"/>
    <property type="project" value="UniProtKB-KW"/>
</dbReference>
<dbReference type="SUPFAM" id="SSF46894">
    <property type="entry name" value="C-terminal effector domain of the bipartite response regulators"/>
    <property type="match status" value="1"/>
</dbReference>
<dbReference type="GO" id="GO:0000160">
    <property type="term" value="P:phosphorelay signal transduction system"/>
    <property type="evidence" value="ECO:0007669"/>
    <property type="project" value="InterPro"/>
</dbReference>
<dbReference type="SMART" id="SM00421">
    <property type="entry name" value="HTH_LUXR"/>
    <property type="match status" value="1"/>
</dbReference>
<dbReference type="PANTHER" id="PTHR43214">
    <property type="entry name" value="TWO-COMPONENT RESPONSE REGULATOR"/>
    <property type="match status" value="1"/>
</dbReference>
<name>A0A150HEK4_9MICO</name>
<keyword evidence="3" id="KW-0804">Transcription</keyword>
<dbReference type="InterPro" id="IPR016032">
    <property type="entry name" value="Sig_transdc_resp-reg_C-effctor"/>
</dbReference>
<dbReference type="InterPro" id="IPR039420">
    <property type="entry name" value="WalR-like"/>
</dbReference>
<dbReference type="Gene3D" id="1.10.10.10">
    <property type="entry name" value="Winged helix-like DNA-binding domain superfamily/Winged helix DNA-binding domain"/>
    <property type="match status" value="1"/>
</dbReference>
<dbReference type="RefSeq" id="WP_061682997.1">
    <property type="nucleotide sequence ID" value="NZ_LRAD01000032.1"/>
</dbReference>
<keyword evidence="4" id="KW-0597">Phosphoprotein</keyword>
<dbReference type="InterPro" id="IPR000792">
    <property type="entry name" value="Tscrpt_reg_LuxR_C"/>
</dbReference>
<gene>
    <name evidence="6" type="primary">bvgA</name>
    <name evidence="6" type="ORF">Mlaev_01616</name>
</gene>
<comment type="caution">
    <text evidence="6">The sequence shown here is derived from an EMBL/GenBank/DDBJ whole genome shotgun (WGS) entry which is preliminary data.</text>
</comment>
<reference evidence="6 7" key="1">
    <citation type="submission" date="2016-01" db="EMBL/GenBank/DDBJ databases">
        <title>Draft genome sequences of Microbacterium laevaniformans LCDC 91-0039 and the type strain of Microbacterium hominis LCDC 84-209.</title>
        <authorList>
            <person name="Bernier A.-M."/>
            <person name="Bernard K."/>
        </authorList>
    </citation>
    <scope>NUCLEOTIDE SEQUENCE [LARGE SCALE GENOMIC DNA]</scope>
    <source>
        <strain evidence="6 7">LCDC 91-0039</strain>
    </source>
</reference>
<dbReference type="PATRIC" id="fig|36807.3.peg.1638"/>
<dbReference type="Proteomes" id="UP000075357">
    <property type="component" value="Unassembled WGS sequence"/>
</dbReference>
<dbReference type="EMBL" id="LRAD01000032">
    <property type="protein sequence ID" value="KXZ60536.1"/>
    <property type="molecule type" value="Genomic_DNA"/>
</dbReference>
<protein>
    <submittedName>
        <fullName evidence="6">Virulence factors putative positive transcription regulator BvgA</fullName>
    </submittedName>
</protein>
<dbReference type="STRING" id="36807.Mlaev_01616"/>
<evidence type="ECO:0000259" key="5">
    <source>
        <dbReference type="PROSITE" id="PS50110"/>
    </source>
</evidence>
<accession>A0A150HEK4</accession>
<dbReference type="CDD" id="cd00156">
    <property type="entry name" value="REC"/>
    <property type="match status" value="1"/>
</dbReference>
<keyword evidence="7" id="KW-1185">Reference proteome</keyword>
<dbReference type="GO" id="GO:0006355">
    <property type="term" value="P:regulation of DNA-templated transcription"/>
    <property type="evidence" value="ECO:0007669"/>
    <property type="project" value="InterPro"/>
</dbReference>
<dbReference type="Pfam" id="PF00072">
    <property type="entry name" value="Response_reg"/>
    <property type="match status" value="1"/>
</dbReference>
<dbReference type="Pfam" id="PF00196">
    <property type="entry name" value="GerE"/>
    <property type="match status" value="1"/>
</dbReference>
<dbReference type="InterPro" id="IPR001789">
    <property type="entry name" value="Sig_transdc_resp-reg_receiver"/>
</dbReference>
<dbReference type="InterPro" id="IPR036388">
    <property type="entry name" value="WH-like_DNA-bd_sf"/>
</dbReference>
<organism evidence="6 7">
    <name type="scientific">Microbacterium laevaniformans</name>
    <dbReference type="NCBI Taxonomy" id="36807"/>
    <lineage>
        <taxon>Bacteria</taxon>
        <taxon>Bacillati</taxon>
        <taxon>Actinomycetota</taxon>
        <taxon>Actinomycetes</taxon>
        <taxon>Micrococcales</taxon>
        <taxon>Microbacteriaceae</taxon>
        <taxon>Microbacterium</taxon>
    </lineage>
</organism>
<sequence>MASDWTRRVLVVEDQAALRLLVCELLQRHGFETAAAADAASATQLFAEFDPDALLTDIDLGSRPSGAELAAMLSELAPHLAIVFLSSYPRAAAGATAMGIAHAVFVSKQDLDSADALISALEQALSTRRAPAATVLPAPDARDGLGALTRHQLEILAMVARGWSNERIAEETASSVRAVERSISRLFDRLDVTGDPTVSPRVAAAAMYLAAFGPAR</sequence>
<feature type="domain" description="Response regulatory" evidence="5">
    <location>
        <begin position="8"/>
        <end position="122"/>
    </location>
</feature>
<dbReference type="InterPro" id="IPR011006">
    <property type="entry name" value="CheY-like_superfamily"/>
</dbReference>
<evidence type="ECO:0000256" key="1">
    <source>
        <dbReference type="ARBA" id="ARBA00023015"/>
    </source>
</evidence>
<dbReference type="SMART" id="SM00448">
    <property type="entry name" value="REC"/>
    <property type="match status" value="1"/>
</dbReference>
<dbReference type="AlphaFoldDB" id="A0A150HEK4"/>
<proteinExistence type="predicted"/>